<dbReference type="STRING" id="137658.SAMN05216186_104213"/>
<proteinExistence type="predicted"/>
<dbReference type="AlphaFoldDB" id="A0A1G8Z695"/>
<dbReference type="OrthoDB" id="7031058at2"/>
<evidence type="ECO:0000313" key="2">
    <source>
        <dbReference type="Proteomes" id="UP000198706"/>
    </source>
</evidence>
<dbReference type="RefSeq" id="WP_084334087.1">
    <property type="nucleotide sequence ID" value="NZ_FNFD01000004.1"/>
</dbReference>
<evidence type="ECO:0000313" key="1">
    <source>
        <dbReference type="EMBL" id="SDK10537.1"/>
    </source>
</evidence>
<accession>A0A1G8Z695</accession>
<dbReference type="EMBL" id="FNFD01000004">
    <property type="protein sequence ID" value="SDK10537.1"/>
    <property type="molecule type" value="Genomic_DNA"/>
</dbReference>
<name>A0A1G8Z695_9PSED</name>
<organism evidence="1 2">
    <name type="scientific">Pseudomonas indica</name>
    <dbReference type="NCBI Taxonomy" id="137658"/>
    <lineage>
        <taxon>Bacteria</taxon>
        <taxon>Pseudomonadati</taxon>
        <taxon>Pseudomonadota</taxon>
        <taxon>Gammaproteobacteria</taxon>
        <taxon>Pseudomonadales</taxon>
        <taxon>Pseudomonadaceae</taxon>
        <taxon>Pseudomonas</taxon>
    </lineage>
</organism>
<reference evidence="1 2" key="1">
    <citation type="submission" date="2016-10" db="EMBL/GenBank/DDBJ databases">
        <authorList>
            <person name="de Groot N.N."/>
        </authorList>
    </citation>
    <scope>NUCLEOTIDE SEQUENCE [LARGE SCALE GENOMIC DNA]</scope>
    <source>
        <strain evidence="1 2">JCM 21544</strain>
    </source>
</reference>
<dbReference type="Proteomes" id="UP000198706">
    <property type="component" value="Unassembled WGS sequence"/>
</dbReference>
<gene>
    <name evidence="1" type="ORF">SAMN05216186_104213</name>
</gene>
<evidence type="ECO:0008006" key="3">
    <source>
        <dbReference type="Google" id="ProtNLM"/>
    </source>
</evidence>
<protein>
    <recommendedName>
        <fullName evidence="3">YqjK-like protein</fullName>
    </recommendedName>
</protein>
<sequence>MSTPLSSSARRSMRKDLIRLRMEMHRQQLLYHSRPLTHPLEQIGRFLPSQGGMLGSSKTPLAIGGALFLLLFGKRLGAFGKLARIGLAVYPIVRQLKRPPPP</sequence>
<keyword evidence="2" id="KW-1185">Reference proteome</keyword>